<keyword evidence="2" id="KW-1185">Reference proteome</keyword>
<reference evidence="1 2" key="1">
    <citation type="submission" date="2019-10" db="EMBL/GenBank/DDBJ databases">
        <title>Whole genome shotgun sequence of Acrocarpospora pleiomorpha NBRC 16267.</title>
        <authorList>
            <person name="Ichikawa N."/>
            <person name="Kimura A."/>
            <person name="Kitahashi Y."/>
            <person name="Komaki H."/>
            <person name="Oguchi A."/>
        </authorList>
    </citation>
    <scope>NUCLEOTIDE SEQUENCE [LARGE SCALE GENOMIC DNA]</scope>
    <source>
        <strain evidence="1 2">NBRC 16267</strain>
    </source>
</reference>
<dbReference type="InterPro" id="IPR025541">
    <property type="entry name" value="Ppandiol/glycerol_DHydtase_msu"/>
</dbReference>
<proteinExistence type="predicted"/>
<dbReference type="InterPro" id="IPR010254">
    <property type="entry name" value="B12-dep_deHydtase_bsu"/>
</dbReference>
<sequence>MTMADTMADTTTTRDRVLTLQEKGPAQPGRRTDEVVIGVSPAFGDLFSRTIVDIPHAEVLRELLAGVEEEGVHARVIRVRGSSDLAVIAHTAAKLSGSGIAVGVLSRGTTMIHQKDLVRLSNLELFPQAPLMDLETFRKVGRNAARYAKGESPQPVPSRNDYMARPRWQAKAALLHIKETELVRAGAAPVDLEVLIR</sequence>
<comment type="caution">
    <text evidence="1">The sequence shown here is derived from an EMBL/GenBank/DDBJ whole genome shotgun (WGS) entry which is preliminary data.</text>
</comment>
<name>A0A5M3XTA1_9ACTN</name>
<accession>A0A5M3XTA1</accession>
<dbReference type="Proteomes" id="UP000377595">
    <property type="component" value="Unassembled WGS sequence"/>
</dbReference>
<evidence type="ECO:0000313" key="1">
    <source>
        <dbReference type="EMBL" id="GES22513.1"/>
    </source>
</evidence>
<dbReference type="Gene3D" id="3.40.50.10150">
    <property type="entry name" value="B12-dependent dehydatase associated subunit"/>
    <property type="match status" value="1"/>
</dbReference>
<dbReference type="NCBIfam" id="NF011616">
    <property type="entry name" value="PRK15042.1"/>
    <property type="match status" value="1"/>
</dbReference>
<gene>
    <name evidence="1" type="ORF">Aple_054110</name>
</gene>
<dbReference type="AlphaFoldDB" id="A0A5M3XTA1"/>
<protein>
    <submittedName>
        <fullName evidence="1">Propanediol utilization protein</fullName>
    </submittedName>
</protein>
<dbReference type="PIRSF" id="PIRSF018506">
    <property type="entry name" value="Prpndl_dhdrts_md"/>
    <property type="match status" value="1"/>
</dbReference>
<organism evidence="1 2">
    <name type="scientific">Acrocarpospora pleiomorpha</name>
    <dbReference type="NCBI Taxonomy" id="90975"/>
    <lineage>
        <taxon>Bacteria</taxon>
        <taxon>Bacillati</taxon>
        <taxon>Actinomycetota</taxon>
        <taxon>Actinomycetes</taxon>
        <taxon>Streptosporangiales</taxon>
        <taxon>Streptosporangiaceae</taxon>
        <taxon>Acrocarpospora</taxon>
    </lineage>
</organism>
<evidence type="ECO:0000313" key="2">
    <source>
        <dbReference type="Proteomes" id="UP000377595"/>
    </source>
</evidence>
<dbReference type="SUPFAM" id="SSF52968">
    <property type="entry name" value="B12-dependent dehydatase associated subunit"/>
    <property type="match status" value="1"/>
</dbReference>
<dbReference type="Pfam" id="PF02288">
    <property type="entry name" value="Dehydratase_MU"/>
    <property type="match status" value="1"/>
</dbReference>
<dbReference type="EMBL" id="BLAF01000031">
    <property type="protein sequence ID" value="GES22513.1"/>
    <property type="molecule type" value="Genomic_DNA"/>
</dbReference>
<dbReference type="InterPro" id="IPR003208">
    <property type="entry name" value="Dehydtase/Dehydtase_re"/>
</dbReference>